<dbReference type="InterPro" id="IPR027417">
    <property type="entry name" value="P-loop_NTPase"/>
</dbReference>
<dbReference type="GO" id="GO:0016787">
    <property type="term" value="F:hydrolase activity"/>
    <property type="evidence" value="ECO:0007669"/>
    <property type="project" value="UniProtKB-KW"/>
</dbReference>
<dbReference type="PANTHER" id="PTHR10492">
    <property type="match status" value="1"/>
</dbReference>
<keyword evidence="1" id="KW-0067">ATP-binding</keyword>
<keyword evidence="1" id="KW-0378">Hydrolase</keyword>
<dbReference type="Gene3D" id="3.40.50.300">
    <property type="entry name" value="P-loop containing nucleotide triphosphate hydrolases"/>
    <property type="match status" value="1"/>
</dbReference>
<dbReference type="Proteomes" id="UP000826271">
    <property type="component" value="Unassembled WGS sequence"/>
</dbReference>
<comment type="catalytic activity">
    <reaction evidence="1">
        <text>ATP + H2O = ADP + phosphate + H(+)</text>
        <dbReference type="Rhea" id="RHEA:13065"/>
        <dbReference type="ChEBI" id="CHEBI:15377"/>
        <dbReference type="ChEBI" id="CHEBI:15378"/>
        <dbReference type="ChEBI" id="CHEBI:30616"/>
        <dbReference type="ChEBI" id="CHEBI:43474"/>
        <dbReference type="ChEBI" id="CHEBI:456216"/>
        <dbReference type="EC" id="5.6.2.3"/>
    </reaction>
</comment>
<dbReference type="GO" id="GO:0043139">
    <property type="term" value="F:5'-3' DNA helicase activity"/>
    <property type="evidence" value="ECO:0007669"/>
    <property type="project" value="UniProtKB-EC"/>
</dbReference>
<gene>
    <name evidence="3" type="ORF">BUALT_Bualt13G0109700</name>
</gene>
<feature type="domain" description="DNA helicase Pif1-like DEAD-box helicase" evidence="2">
    <location>
        <begin position="3"/>
        <end position="112"/>
    </location>
</feature>
<keyword evidence="1" id="KW-0234">DNA repair</keyword>
<comment type="cofactor">
    <cofactor evidence="1">
        <name>Mg(2+)</name>
        <dbReference type="ChEBI" id="CHEBI:18420"/>
    </cofactor>
</comment>
<dbReference type="AlphaFoldDB" id="A0AAV6WRY2"/>
<dbReference type="Pfam" id="PF05970">
    <property type="entry name" value="PIF1"/>
    <property type="match status" value="1"/>
</dbReference>
<evidence type="ECO:0000256" key="1">
    <source>
        <dbReference type="RuleBase" id="RU363044"/>
    </source>
</evidence>
<evidence type="ECO:0000313" key="3">
    <source>
        <dbReference type="EMBL" id="KAG8371645.1"/>
    </source>
</evidence>
<dbReference type="GO" id="GO:0006310">
    <property type="term" value="P:DNA recombination"/>
    <property type="evidence" value="ECO:0007669"/>
    <property type="project" value="UniProtKB-KW"/>
</dbReference>
<dbReference type="PANTHER" id="PTHR10492:SF94">
    <property type="entry name" value="ATP-DEPENDENT DNA HELICASE"/>
    <property type="match status" value="1"/>
</dbReference>
<keyword evidence="1" id="KW-0227">DNA damage</keyword>
<protein>
    <recommendedName>
        <fullName evidence="1">ATP-dependent DNA helicase</fullName>
        <ecNumber evidence="1">5.6.2.3</ecNumber>
    </recommendedName>
</protein>
<dbReference type="EMBL" id="WHWC01000013">
    <property type="protein sequence ID" value="KAG8371645.1"/>
    <property type="molecule type" value="Genomic_DNA"/>
</dbReference>
<keyword evidence="1" id="KW-0547">Nucleotide-binding</keyword>
<keyword evidence="1" id="KW-0347">Helicase</keyword>
<dbReference type="SUPFAM" id="SSF52540">
    <property type="entry name" value="P-loop containing nucleoside triphosphate hydrolases"/>
    <property type="match status" value="1"/>
</dbReference>
<dbReference type="InterPro" id="IPR010285">
    <property type="entry name" value="DNA_helicase_pif1-like_DEAD"/>
</dbReference>
<dbReference type="GO" id="GO:0005524">
    <property type="term" value="F:ATP binding"/>
    <property type="evidence" value="ECO:0007669"/>
    <property type="project" value="UniProtKB-KW"/>
</dbReference>
<dbReference type="GO" id="GO:0006281">
    <property type="term" value="P:DNA repair"/>
    <property type="evidence" value="ECO:0007669"/>
    <property type="project" value="UniProtKB-KW"/>
</dbReference>
<comment type="similarity">
    <text evidence="1">Belongs to the helicase family.</text>
</comment>
<name>A0AAV6WRY2_9LAMI</name>
<comment type="caution">
    <text evidence="3">The sequence shown here is derived from an EMBL/GenBank/DDBJ whole genome shotgun (WGS) entry which is preliminary data.</text>
</comment>
<keyword evidence="4" id="KW-1185">Reference proteome</keyword>
<sequence length="174" mass="19811">MCQLLGRASAIVWDEAPMADKKTIEIVDRTLREMHEIGLPFGGKVMIFGGDFHQVVPVVVGGTRLQSVKTSIVESYLWSSVKVLHLEENIKAQNDRNFSELLLRIGNGEEPVVQDDMVRTPDFMAIPWDGEHSIHRLIELVFPDLFSHTYDPEYMMDRAIITPLNEKVNCSMKK</sequence>
<proteinExistence type="inferred from homology"/>
<reference evidence="3" key="1">
    <citation type="submission" date="2019-10" db="EMBL/GenBank/DDBJ databases">
        <authorList>
            <person name="Zhang R."/>
            <person name="Pan Y."/>
            <person name="Wang J."/>
            <person name="Ma R."/>
            <person name="Yu S."/>
        </authorList>
    </citation>
    <scope>NUCLEOTIDE SEQUENCE</scope>
    <source>
        <strain evidence="3">LA-IB0</strain>
        <tissue evidence="3">Leaf</tissue>
    </source>
</reference>
<keyword evidence="1" id="KW-0233">DNA recombination</keyword>
<dbReference type="GO" id="GO:0000723">
    <property type="term" value="P:telomere maintenance"/>
    <property type="evidence" value="ECO:0007669"/>
    <property type="project" value="InterPro"/>
</dbReference>
<accession>A0AAV6WRY2</accession>
<evidence type="ECO:0000259" key="2">
    <source>
        <dbReference type="Pfam" id="PF05970"/>
    </source>
</evidence>
<dbReference type="EC" id="5.6.2.3" evidence="1"/>
<evidence type="ECO:0000313" key="4">
    <source>
        <dbReference type="Proteomes" id="UP000826271"/>
    </source>
</evidence>
<organism evidence="3 4">
    <name type="scientific">Buddleja alternifolia</name>
    <dbReference type="NCBI Taxonomy" id="168488"/>
    <lineage>
        <taxon>Eukaryota</taxon>
        <taxon>Viridiplantae</taxon>
        <taxon>Streptophyta</taxon>
        <taxon>Embryophyta</taxon>
        <taxon>Tracheophyta</taxon>
        <taxon>Spermatophyta</taxon>
        <taxon>Magnoliopsida</taxon>
        <taxon>eudicotyledons</taxon>
        <taxon>Gunneridae</taxon>
        <taxon>Pentapetalae</taxon>
        <taxon>asterids</taxon>
        <taxon>lamiids</taxon>
        <taxon>Lamiales</taxon>
        <taxon>Scrophulariaceae</taxon>
        <taxon>Buddlejeae</taxon>
        <taxon>Buddleja</taxon>
    </lineage>
</organism>